<feature type="compositionally biased region" description="Low complexity" evidence="2">
    <location>
        <begin position="1"/>
        <end position="10"/>
    </location>
</feature>
<dbReference type="GO" id="GO:0000398">
    <property type="term" value="P:mRNA splicing, via spliceosome"/>
    <property type="evidence" value="ECO:0007669"/>
    <property type="project" value="UniProtKB-UniRule"/>
</dbReference>
<dbReference type="PANTHER" id="PTHR15818:SF2">
    <property type="entry name" value="G-PATCH DOMAIN AND KOW MOTIFS-CONTAINING PROTEIN"/>
    <property type="match status" value="1"/>
</dbReference>
<protein>
    <recommendedName>
        <fullName evidence="1">G-patch domain and KOW motifs-containing protein</fullName>
    </recommendedName>
</protein>
<comment type="function">
    <text evidence="1">RNA-binding protein involved in pre-mRNA splicing.</text>
</comment>
<comment type="subcellular location">
    <subcellularLocation>
        <location evidence="1">Nucleus</location>
    </subcellularLocation>
</comment>
<organism evidence="3 4">
    <name type="scientific">Neopipo cinnamomea</name>
    <dbReference type="NCBI Taxonomy" id="456388"/>
    <lineage>
        <taxon>Eukaryota</taxon>
        <taxon>Metazoa</taxon>
        <taxon>Chordata</taxon>
        <taxon>Craniata</taxon>
        <taxon>Vertebrata</taxon>
        <taxon>Euteleostomi</taxon>
        <taxon>Archelosauria</taxon>
        <taxon>Archosauria</taxon>
        <taxon>Dinosauria</taxon>
        <taxon>Saurischia</taxon>
        <taxon>Theropoda</taxon>
        <taxon>Coelurosauria</taxon>
        <taxon>Aves</taxon>
        <taxon>Neognathae</taxon>
        <taxon>Neoaves</taxon>
        <taxon>Telluraves</taxon>
        <taxon>Australaves</taxon>
        <taxon>Passeriformes</taxon>
        <taxon>Tyrannidae</taxon>
        <taxon>Neopipo</taxon>
    </lineage>
</organism>
<dbReference type="PANTHER" id="PTHR15818">
    <property type="entry name" value="G PATCH AND KOW-CONTAINING"/>
    <property type="match status" value="1"/>
</dbReference>
<evidence type="ECO:0000256" key="1">
    <source>
        <dbReference type="RuleBase" id="RU369096"/>
    </source>
</evidence>
<accession>A0A7K4RGX5</accession>
<proteinExistence type="inferred from homology"/>
<keyword evidence="1" id="KW-0508">mRNA splicing</keyword>
<evidence type="ECO:0000313" key="4">
    <source>
        <dbReference type="Proteomes" id="UP000556200"/>
    </source>
</evidence>
<dbReference type="Proteomes" id="UP000556200">
    <property type="component" value="Unassembled WGS sequence"/>
</dbReference>
<dbReference type="EMBL" id="VYZA01006575">
    <property type="protein sequence ID" value="NWQ72611.1"/>
    <property type="molecule type" value="Genomic_DNA"/>
</dbReference>
<feature type="non-terminal residue" evidence="3">
    <location>
        <position position="1"/>
    </location>
</feature>
<gene>
    <name evidence="3" type="primary">Gpkow</name>
    <name evidence="3" type="ORF">NEOCIN_R15735</name>
</gene>
<name>A0A7K4RGX5_9TYRA</name>
<comment type="similarity">
    <text evidence="1">Belongs to the MOS2 family.</text>
</comment>
<keyword evidence="4" id="KW-1185">Reference proteome</keyword>
<keyword evidence="1" id="KW-0539">Nucleus</keyword>
<dbReference type="AlphaFoldDB" id="A0A7K4RGX5"/>
<sequence>GPCAEPGAGPEPDPDTELLTAVEDRELLGTRPAPPPPKELVIPLIPPNRWRNPEPPRAQTGPAPTTDGHAPSSNHAPKTDPAPSADPAPPGDPPDPPSVEAQAVQELLQEARQSQEQPEGGSGPPIAIPLQLPDRDVATGAQP</sequence>
<reference evidence="3 4" key="1">
    <citation type="submission" date="2019-09" db="EMBL/GenBank/DDBJ databases">
        <title>Bird 10,000 Genomes (B10K) Project - Family phase.</title>
        <authorList>
            <person name="Zhang G."/>
        </authorList>
    </citation>
    <scope>NUCLEOTIDE SEQUENCE [LARGE SCALE GENOMIC DNA]</scope>
    <source>
        <strain evidence="3">B10K-DU-004-15</strain>
        <tissue evidence="3">Mixed tissue sample</tissue>
    </source>
</reference>
<dbReference type="GO" id="GO:0005681">
    <property type="term" value="C:spliceosomal complex"/>
    <property type="evidence" value="ECO:0007669"/>
    <property type="project" value="TreeGrafter"/>
</dbReference>
<evidence type="ECO:0000256" key="2">
    <source>
        <dbReference type="SAM" id="MobiDB-lite"/>
    </source>
</evidence>
<comment type="caution">
    <text evidence="3">The sequence shown here is derived from an EMBL/GenBank/DDBJ whole genome shotgun (WGS) entry which is preliminary data.</text>
</comment>
<feature type="region of interest" description="Disordered" evidence="2">
    <location>
        <begin position="1"/>
        <end position="143"/>
    </location>
</feature>
<evidence type="ECO:0000313" key="3">
    <source>
        <dbReference type="EMBL" id="NWQ72611.1"/>
    </source>
</evidence>
<dbReference type="InterPro" id="IPR045166">
    <property type="entry name" value="Spp2-like"/>
</dbReference>
<feature type="compositionally biased region" description="Pro residues" evidence="2">
    <location>
        <begin position="84"/>
        <end position="97"/>
    </location>
</feature>
<keyword evidence="1" id="KW-0507">mRNA processing</keyword>
<feature type="non-terminal residue" evidence="3">
    <location>
        <position position="143"/>
    </location>
</feature>